<comment type="caution">
    <text evidence="3">The sequence shown here is derived from an EMBL/GenBank/DDBJ whole genome shotgun (WGS) entry which is preliminary data.</text>
</comment>
<dbReference type="InterPro" id="IPR029052">
    <property type="entry name" value="Metallo-depent_PP-like"/>
</dbReference>
<dbReference type="Proteomes" id="UP001172082">
    <property type="component" value="Unassembled WGS sequence"/>
</dbReference>
<dbReference type="RefSeq" id="WP_346749825.1">
    <property type="nucleotide sequence ID" value="NZ_JAUJEA010000001.1"/>
</dbReference>
<dbReference type="EC" id="3.1.-.-" evidence="3"/>
<organism evidence="3 4">
    <name type="scientific">Splendidivirga corallicola</name>
    <dbReference type="NCBI Taxonomy" id="3051826"/>
    <lineage>
        <taxon>Bacteria</taxon>
        <taxon>Pseudomonadati</taxon>
        <taxon>Bacteroidota</taxon>
        <taxon>Cytophagia</taxon>
        <taxon>Cytophagales</taxon>
        <taxon>Splendidivirgaceae</taxon>
        <taxon>Splendidivirga</taxon>
    </lineage>
</organism>
<keyword evidence="4" id="KW-1185">Reference proteome</keyword>
<gene>
    <name evidence="3" type="ORF">QQ008_00425</name>
</gene>
<reference evidence="3" key="1">
    <citation type="submission" date="2023-06" db="EMBL/GenBank/DDBJ databases">
        <title>Genomic of Parafulvivirga corallium.</title>
        <authorList>
            <person name="Wang G."/>
        </authorList>
    </citation>
    <scope>NUCLEOTIDE SEQUENCE</scope>
    <source>
        <strain evidence="3">BMA10</strain>
    </source>
</reference>
<dbReference type="Gene3D" id="3.60.21.10">
    <property type="match status" value="1"/>
</dbReference>
<dbReference type="EMBL" id="JAUJEA010000001">
    <property type="protein sequence ID" value="MDN5199793.1"/>
    <property type="molecule type" value="Genomic_DNA"/>
</dbReference>
<comment type="similarity">
    <text evidence="1">Belongs to the CapA family.</text>
</comment>
<evidence type="ECO:0000313" key="3">
    <source>
        <dbReference type="EMBL" id="MDN5199793.1"/>
    </source>
</evidence>
<dbReference type="SMART" id="SM00854">
    <property type="entry name" value="PGA_cap"/>
    <property type="match status" value="1"/>
</dbReference>
<protein>
    <submittedName>
        <fullName evidence="3">CapA family protein</fullName>
        <ecNumber evidence="3">3.1.-.-</ecNumber>
    </submittedName>
</protein>
<dbReference type="PANTHER" id="PTHR33393">
    <property type="entry name" value="POLYGLUTAMINE SYNTHESIS ACCESSORY PROTEIN RV0574C-RELATED"/>
    <property type="match status" value="1"/>
</dbReference>
<feature type="domain" description="Capsule synthesis protein CapA" evidence="2">
    <location>
        <begin position="32"/>
        <end position="279"/>
    </location>
</feature>
<name>A0ABT8KHQ9_9BACT</name>
<dbReference type="CDD" id="cd07381">
    <property type="entry name" value="MPP_CapA"/>
    <property type="match status" value="1"/>
</dbReference>
<dbReference type="SUPFAM" id="SSF56300">
    <property type="entry name" value="Metallo-dependent phosphatases"/>
    <property type="match status" value="1"/>
</dbReference>
<dbReference type="InterPro" id="IPR019079">
    <property type="entry name" value="Capsule_synth_CapA"/>
</dbReference>
<dbReference type="InterPro" id="IPR052169">
    <property type="entry name" value="CW_Biosynth-Accessory"/>
</dbReference>
<evidence type="ECO:0000313" key="4">
    <source>
        <dbReference type="Proteomes" id="UP001172082"/>
    </source>
</evidence>
<evidence type="ECO:0000256" key="1">
    <source>
        <dbReference type="ARBA" id="ARBA00005662"/>
    </source>
</evidence>
<evidence type="ECO:0000259" key="2">
    <source>
        <dbReference type="SMART" id="SM00854"/>
    </source>
</evidence>
<dbReference type="Pfam" id="PF09587">
    <property type="entry name" value="PGA_cap"/>
    <property type="match status" value="1"/>
</dbReference>
<sequence>MRSTQGIILLIVFIGANLITKAQENDTINEITLLFIGDIMQHDSQIKHAYDPKTQGYDYHTGLEYIKPVIEKADYTIANLELTLGGRPYKGYPQFSAPDELAVALKDNGVDFLVTANNHSCDRRSKGITRTISLLDSLQIPHTGTFVDSEARKETYPHIIEQKGFKIALLNYTYGTNGIPAPKPHIVNLIDKATIKTDLETAQQQNPDKIIVFVHWGSEYKQQPNSFQKDLANFMIEHGADIIIGSHPHVLQRMEHYYDKEREKDIAIVYSLGNFVSNQRTPPRDGGAMAQITLVKSEDKVQIKHAGYYLTWVYPHYENGRKYWHILPAAQYEQNPDFFDPGYFEKMKSFIDNSRNLLNKENINVFEQVYDNEAGAWKAK</sequence>
<proteinExistence type="inferred from homology"/>
<accession>A0ABT8KHQ9</accession>
<keyword evidence="3" id="KW-0378">Hydrolase</keyword>
<dbReference type="GO" id="GO:0016787">
    <property type="term" value="F:hydrolase activity"/>
    <property type="evidence" value="ECO:0007669"/>
    <property type="project" value="UniProtKB-KW"/>
</dbReference>
<dbReference type="PANTHER" id="PTHR33393:SF12">
    <property type="entry name" value="CAPSULE BIOSYNTHESIS PROTEIN CAPA"/>
    <property type="match status" value="1"/>
</dbReference>